<name>A0A8S5VE42_9CAUD</name>
<evidence type="ECO:0000313" key="1">
    <source>
        <dbReference type="EMBL" id="DAG04989.1"/>
    </source>
</evidence>
<organism evidence="1">
    <name type="scientific">Myoviridae sp. ctnhb8</name>
    <dbReference type="NCBI Taxonomy" id="2825171"/>
    <lineage>
        <taxon>Viruses</taxon>
        <taxon>Duplodnaviria</taxon>
        <taxon>Heunggongvirae</taxon>
        <taxon>Uroviricota</taxon>
        <taxon>Caudoviricetes</taxon>
    </lineage>
</organism>
<protein>
    <submittedName>
        <fullName evidence="1">Uncharacterized protein</fullName>
    </submittedName>
</protein>
<sequence>MSEVYSVAFYKKQGGGVIGYLDNGDTVPTQSGFFHVAATVEMKGAVFVRVDDVSHFTVSPLPEQKA</sequence>
<reference evidence="1" key="1">
    <citation type="journal article" date="2021" name="Proc. Natl. Acad. Sci. U.S.A.">
        <title>A Catalog of Tens of Thousands of Viruses from Human Metagenomes Reveals Hidden Associations with Chronic Diseases.</title>
        <authorList>
            <person name="Tisza M.J."/>
            <person name="Buck C.B."/>
        </authorList>
    </citation>
    <scope>NUCLEOTIDE SEQUENCE</scope>
    <source>
        <strain evidence="1">Ctnhb8</strain>
    </source>
</reference>
<proteinExistence type="predicted"/>
<dbReference type="EMBL" id="BK016247">
    <property type="protein sequence ID" value="DAG04989.1"/>
    <property type="molecule type" value="Genomic_DNA"/>
</dbReference>
<accession>A0A8S5VE42</accession>